<dbReference type="Pfam" id="PF06996">
    <property type="entry name" value="T6SS_TssG"/>
    <property type="match status" value="1"/>
</dbReference>
<proteinExistence type="predicted"/>
<dbReference type="GeneID" id="90522043"/>
<dbReference type="PANTHER" id="PTHR35564:SF4">
    <property type="entry name" value="CYTOPLASMIC PROTEIN"/>
    <property type="match status" value="1"/>
</dbReference>
<dbReference type="NCBIfam" id="TIGR03347">
    <property type="entry name" value="VI_chp_1"/>
    <property type="match status" value="1"/>
</dbReference>
<dbReference type="PANTHER" id="PTHR35564">
    <property type="match status" value="1"/>
</dbReference>
<evidence type="ECO:0000313" key="1">
    <source>
        <dbReference type="EMBL" id="TPV36609.1"/>
    </source>
</evidence>
<dbReference type="InterPro" id="IPR010732">
    <property type="entry name" value="T6SS_TssG-like"/>
</dbReference>
<reference evidence="1 2" key="1">
    <citation type="submission" date="2019-06" db="EMBL/GenBank/DDBJ databases">
        <title>Taxogenomics and systematics of the genus Pantoea.</title>
        <authorList>
            <person name="Tambong J.T."/>
        </authorList>
    </citation>
    <scope>NUCLEOTIDE SEQUENCE [LARGE SCALE GENOMIC DNA]</scope>
    <source>
        <strain evidence="1 2">LMG 24197</strain>
    </source>
</reference>
<gene>
    <name evidence="1" type="primary">tssG</name>
    <name evidence="1" type="ORF">FJW02_10970</name>
</gene>
<name>A0ABY2ZJL4_9GAMM</name>
<protein>
    <submittedName>
        <fullName evidence="1">Type VI secretion system baseplate subunit TssG</fullName>
    </submittedName>
</protein>
<dbReference type="RefSeq" id="WP_008924969.1">
    <property type="nucleotide sequence ID" value="NZ_CP045720.1"/>
</dbReference>
<evidence type="ECO:0000313" key="2">
    <source>
        <dbReference type="Proteomes" id="UP000315469"/>
    </source>
</evidence>
<sequence length="311" mass="34989">MDLSTIFSRYNFFQQVRLMLRRLKERPESNGTKSLTSDISFVSPLSLDAPAGEVGQIIRTEEGVWQVEVLMYGMTGALGALPTTYTEWMLERYYRYGDKTAKAFIDIFNNRLHALRYLAWLKYHYYASYELNSQRPLSEALLGLAGVMQSAPALQNEAFAGLFMHPVRSALNLETWLENLFSVPARVRSFTGGWLKVPSEQCCHLGHVRLTLGQAPMLGQMRRDRASGFTVELGPLPLSHAPQYLPGGKFYADLLKRIREYVGPGLAFSVEIITKHDRHGVPGGCLGVDLCLGQPGPGFHRVYLPVCREQE</sequence>
<dbReference type="Proteomes" id="UP000315469">
    <property type="component" value="Unassembled WGS sequence"/>
</dbReference>
<keyword evidence="2" id="KW-1185">Reference proteome</keyword>
<accession>A0ABY2ZJL4</accession>
<organism evidence="1 2">
    <name type="scientific">Pantoea eucalypti</name>
    <dbReference type="NCBI Taxonomy" id="470933"/>
    <lineage>
        <taxon>Bacteria</taxon>
        <taxon>Pseudomonadati</taxon>
        <taxon>Pseudomonadota</taxon>
        <taxon>Gammaproteobacteria</taxon>
        <taxon>Enterobacterales</taxon>
        <taxon>Erwiniaceae</taxon>
        <taxon>Pantoea</taxon>
    </lineage>
</organism>
<comment type="caution">
    <text evidence="1">The sequence shown here is derived from an EMBL/GenBank/DDBJ whole genome shotgun (WGS) entry which is preliminary data.</text>
</comment>
<dbReference type="EMBL" id="VHJB01000063">
    <property type="protein sequence ID" value="TPV36609.1"/>
    <property type="molecule type" value="Genomic_DNA"/>
</dbReference>